<dbReference type="Pfam" id="PF13649">
    <property type="entry name" value="Methyltransf_25"/>
    <property type="match status" value="1"/>
</dbReference>
<dbReference type="InterPro" id="IPR029063">
    <property type="entry name" value="SAM-dependent_MTases_sf"/>
</dbReference>
<name>A0A0H3U805_9BACT</name>
<dbReference type="EMBL" id="KF540240">
    <property type="protein sequence ID" value="AIF26631.1"/>
    <property type="molecule type" value="Genomic_DNA"/>
</dbReference>
<dbReference type="AlphaFoldDB" id="A0A0H3U805"/>
<reference evidence="2" key="1">
    <citation type="submission" date="2013-08" db="EMBL/GenBank/DDBJ databases">
        <title>Comparison of modified E. coli strains.</title>
        <authorList>
            <person name="Juergensen J."/>
            <person name="Bonge A."/>
            <person name="Streit W.R."/>
        </authorList>
    </citation>
    <scope>NUCLEOTIDE SEQUENCE</scope>
</reference>
<feature type="domain" description="Methyltransferase" evidence="1">
    <location>
        <begin position="63"/>
        <end position="151"/>
    </location>
</feature>
<protein>
    <recommendedName>
        <fullName evidence="1">Methyltransferase domain-containing protein</fullName>
    </recommendedName>
</protein>
<dbReference type="Gene3D" id="3.40.50.150">
    <property type="entry name" value="Vaccinia Virus protein VP39"/>
    <property type="match status" value="1"/>
</dbReference>
<dbReference type="SUPFAM" id="SSF53335">
    <property type="entry name" value="S-adenosyl-L-methionine-dependent methyltransferases"/>
    <property type="match status" value="1"/>
</dbReference>
<accession>A0A0H3U805</accession>
<dbReference type="InterPro" id="IPR041698">
    <property type="entry name" value="Methyltransf_25"/>
</dbReference>
<proteinExistence type="predicted"/>
<evidence type="ECO:0000313" key="2">
    <source>
        <dbReference type="EMBL" id="AIF26631.1"/>
    </source>
</evidence>
<evidence type="ECO:0000259" key="1">
    <source>
        <dbReference type="Pfam" id="PF13649"/>
    </source>
</evidence>
<sequence length="237" mass="26714">MDKEKDPMGQAIAEYHKNGRAKKLRLFSPMFYEDEFPVATLFREYKDMPVLEQQAIDIASGRILDVGAGAGCHSLELQRRGANVTAIDISPASVDTMRQRGVAHALLQDFYEVDEQYDTVLMLMNGIGIVGRLDGMDRFFAQLDRILAPGGKVLFDSSDICYVFEGEDGIIELPATPEYYGEIEYQMQYGPMKGEPFNWLYVDADTMGEIATARGYNFTVVKNGEHYDYLASLTRKQ</sequence>
<dbReference type="CDD" id="cd02440">
    <property type="entry name" value="AdoMet_MTases"/>
    <property type="match status" value="1"/>
</dbReference>
<organism evidence="2">
    <name type="scientific">uncultured bacterium fosmid pJB71G8</name>
    <dbReference type="NCBI Taxonomy" id="1478068"/>
    <lineage>
        <taxon>Bacteria</taxon>
        <taxon>environmental samples</taxon>
    </lineage>
</organism>